<evidence type="ECO:0000259" key="2">
    <source>
        <dbReference type="Pfam" id="PF07593"/>
    </source>
</evidence>
<dbReference type="InterPro" id="IPR027039">
    <property type="entry name" value="Crtac1"/>
</dbReference>
<dbReference type="PANTHER" id="PTHR16026">
    <property type="entry name" value="CARTILAGE ACIDIC PROTEIN 1"/>
    <property type="match status" value="1"/>
</dbReference>
<name>A0A4Q2UIA4_9BACT</name>
<dbReference type="Pfam" id="PF13517">
    <property type="entry name" value="FG-GAP_3"/>
    <property type="match status" value="3"/>
</dbReference>
<dbReference type="Gene3D" id="2.130.10.130">
    <property type="entry name" value="Integrin alpha, N-terminal"/>
    <property type="match status" value="4"/>
</dbReference>
<dbReference type="PROSITE" id="PS51257">
    <property type="entry name" value="PROKAR_LIPOPROTEIN"/>
    <property type="match status" value="1"/>
</dbReference>
<reference evidence="3 4" key="1">
    <citation type="submission" date="2019-01" db="EMBL/GenBank/DDBJ databases">
        <title>Spirosoma flava sp. nov., a propanil-degrading bacterium isolated from herbicide-contaminated soil.</title>
        <authorList>
            <person name="Zhang L."/>
            <person name="Jiang J.-D."/>
        </authorList>
    </citation>
    <scope>NUCLEOTIDE SEQUENCE [LARGE SCALE GENOMIC DNA]</scope>
    <source>
        <strain evidence="3 4">TY50</strain>
    </source>
</reference>
<comment type="caution">
    <text evidence="3">The sequence shown here is derived from an EMBL/GenBank/DDBJ whole genome shotgun (WGS) entry which is preliminary data.</text>
</comment>
<dbReference type="PANTHER" id="PTHR16026:SF0">
    <property type="entry name" value="CARTILAGE ACIDIC PROTEIN 1"/>
    <property type="match status" value="1"/>
</dbReference>
<dbReference type="RefSeq" id="WP_129602556.1">
    <property type="nucleotide sequence ID" value="NZ_SBLB01000004.1"/>
</dbReference>
<proteinExistence type="predicted"/>
<accession>A0A4Q2UIA4</accession>
<dbReference type="AlphaFoldDB" id="A0A4Q2UIA4"/>
<evidence type="ECO:0000313" key="4">
    <source>
        <dbReference type="Proteomes" id="UP000290407"/>
    </source>
</evidence>
<dbReference type="InterPro" id="IPR013517">
    <property type="entry name" value="FG-GAP"/>
</dbReference>
<organism evidence="3 4">
    <name type="scientific">Spirosoma sordidisoli</name>
    <dbReference type="NCBI Taxonomy" id="2502893"/>
    <lineage>
        <taxon>Bacteria</taxon>
        <taxon>Pseudomonadati</taxon>
        <taxon>Bacteroidota</taxon>
        <taxon>Cytophagia</taxon>
        <taxon>Cytophagales</taxon>
        <taxon>Cytophagaceae</taxon>
        <taxon>Spirosoma</taxon>
    </lineage>
</organism>
<dbReference type="SUPFAM" id="SSF69318">
    <property type="entry name" value="Integrin alpha N-terminal domain"/>
    <property type="match status" value="2"/>
</dbReference>
<dbReference type="InterPro" id="IPR028994">
    <property type="entry name" value="Integrin_alpha_N"/>
</dbReference>
<dbReference type="InterPro" id="IPR011519">
    <property type="entry name" value="UnbV_ASPIC"/>
</dbReference>
<feature type="domain" description="ASPIC/UnbV" evidence="2">
    <location>
        <begin position="549"/>
        <end position="616"/>
    </location>
</feature>
<sequence>MRTGWFWWLYVLVGFSSGCAPDPETASRFVVLSPAKTGVRFTNQISENDSVNLVVNEYTYMGGGVGIGDFNRDGLPDLFFTGNQVSSQLYLNRGAFRFEEVTKRAGLQTHNWCTGVSVTDINQDGWPDLYVCTTGAGQTHHNLLFINNGRIEPGGVPTFTESAIAYGLADSGFSTQAAFLDYDKDGDLDMYLLRHKTGAENPNDIRPNTIDPADPSADRLFRNEGTVPGRSAPGRTAHPVFRDVSVRAGIQGGGYGLGIVVTDLNQDGWPDLYIGNDYLGNDFLWLNNQDGTFSNTAPTSLRHQSYSTMGTDAADLNNDGRPDLVTLDMMPATDERKKMMFSFLSFERHELERRAGYAPEFMRNMLQLNVGDQNQARKRVPLFAEVGQMAGVAETDWSWSVLLADFDNDGAKDVYITSGMGRDLINADFVQYRADIPDDPQTGAVGRQRAVRQRLAELGEVPLPNHFYRNRGTTGGTTPRFDDESARIRGAEPALSNGAAYADLDNDGDLDLIVSMLNKPASILENTAPPTDAHAITLRLEGQHPNRQGIGATVRAYAGGQLQTLEQHPVRGFLSTVDDRLHIGLGRATQLDSLVITWPDDRQQTLRHLRADSVYTLRQASATARPADRVQQQVPWLTDVTDQLGVGYRHQETFFNDYSFQRLLPRRYSQPGPYLATADLNADGRTDFYVGGAFRQTGQLGIQQADGRFALQPLLAGLKLEEDTDCLFLDADGDTDLDLLVTSGSVEFAPDSPHYKPRLYRNTGSGRSPRFVLDTTAFPASVRVSTGCVVATDFDADGKTDLFLGGRIVPTRYPEAPRSYLLRNTGPVGQPVHFEDVTARLAPELVTPGMVTSAVWTDTNQDHRPDLVLAGEWMPVRVFVQTPQGTFQDTGTGKNGLAASAGFWRRLAAADLDGDGDTDILAGNMGLNHSFHVSARQPAWLYAADYDDNGTIDPILCHYIRQRDGAYTLSPALTRNQWAAHMPAIRQRFPDNSSYARASLETILPETMRTRARALRCEETRTGYFENRGNGRFMFHPLPDEAQWAPVNALLVADLTADRIPDLLLAGNDYQTEVGQGQQDASYGLLLAGRGRGRYAAVSARRSGLRLPGEVTDLKLVQMRGQQAVLVATNNDRLRVLRVRP</sequence>
<dbReference type="Proteomes" id="UP000290407">
    <property type="component" value="Unassembled WGS sequence"/>
</dbReference>
<dbReference type="EMBL" id="SBLB01000004">
    <property type="protein sequence ID" value="RYC68924.1"/>
    <property type="molecule type" value="Genomic_DNA"/>
</dbReference>
<protein>
    <submittedName>
        <fullName evidence="3">RNA-binding protein</fullName>
    </submittedName>
</protein>
<keyword evidence="1" id="KW-0732">Signal</keyword>
<gene>
    <name evidence="3" type="ORF">EQG79_16085</name>
</gene>
<keyword evidence="4" id="KW-1185">Reference proteome</keyword>
<dbReference type="Pfam" id="PF07593">
    <property type="entry name" value="UnbV_ASPIC"/>
    <property type="match status" value="1"/>
</dbReference>
<evidence type="ECO:0000256" key="1">
    <source>
        <dbReference type="ARBA" id="ARBA00022729"/>
    </source>
</evidence>
<evidence type="ECO:0000313" key="3">
    <source>
        <dbReference type="EMBL" id="RYC68924.1"/>
    </source>
</evidence>